<reference evidence="2" key="1">
    <citation type="submission" date="2018-11" db="EMBL/GenBank/DDBJ databases">
        <authorList>
            <consortium name="Pathogen Informatics"/>
        </authorList>
    </citation>
    <scope>NUCLEOTIDE SEQUENCE</scope>
</reference>
<name>A0A3S5C5L8_9PLAT</name>
<feature type="region of interest" description="Disordered" evidence="1">
    <location>
        <begin position="1"/>
        <end position="70"/>
    </location>
</feature>
<evidence type="ECO:0000313" key="2">
    <source>
        <dbReference type="EMBL" id="VEL36936.1"/>
    </source>
</evidence>
<comment type="caution">
    <text evidence="2">The sequence shown here is derived from an EMBL/GenBank/DDBJ whole genome shotgun (WGS) entry which is preliminary data.</text>
</comment>
<protein>
    <submittedName>
        <fullName evidence="2">Uncharacterized protein</fullName>
    </submittedName>
</protein>
<feature type="region of interest" description="Disordered" evidence="1">
    <location>
        <begin position="89"/>
        <end position="116"/>
    </location>
</feature>
<feature type="compositionally biased region" description="Basic and acidic residues" evidence="1">
    <location>
        <begin position="1"/>
        <end position="12"/>
    </location>
</feature>
<dbReference type="AlphaFoldDB" id="A0A3S5C5L8"/>
<organism evidence="2 3">
    <name type="scientific">Protopolystoma xenopodis</name>
    <dbReference type="NCBI Taxonomy" id="117903"/>
    <lineage>
        <taxon>Eukaryota</taxon>
        <taxon>Metazoa</taxon>
        <taxon>Spiralia</taxon>
        <taxon>Lophotrochozoa</taxon>
        <taxon>Platyhelminthes</taxon>
        <taxon>Monogenea</taxon>
        <taxon>Polyopisthocotylea</taxon>
        <taxon>Polystomatidea</taxon>
        <taxon>Polystomatidae</taxon>
        <taxon>Protopolystoma</taxon>
    </lineage>
</organism>
<dbReference type="Proteomes" id="UP000784294">
    <property type="component" value="Unassembled WGS sequence"/>
</dbReference>
<feature type="compositionally biased region" description="Basic residues" evidence="1">
    <location>
        <begin position="20"/>
        <end position="32"/>
    </location>
</feature>
<accession>A0A3S5C5L8</accession>
<feature type="compositionally biased region" description="Polar residues" evidence="1">
    <location>
        <begin position="48"/>
        <end position="70"/>
    </location>
</feature>
<gene>
    <name evidence="2" type="ORF">PXEA_LOCUS30376</name>
</gene>
<feature type="compositionally biased region" description="Basic and acidic residues" evidence="1">
    <location>
        <begin position="97"/>
        <end position="107"/>
    </location>
</feature>
<dbReference type="EMBL" id="CAAALY010253589">
    <property type="protein sequence ID" value="VEL36936.1"/>
    <property type="molecule type" value="Genomic_DNA"/>
</dbReference>
<evidence type="ECO:0000256" key="1">
    <source>
        <dbReference type="SAM" id="MobiDB-lite"/>
    </source>
</evidence>
<sequence>MLPRSDDVRHMTDGCLAPFHRNRRRLAWKQRQHQCSSKANRQLVKRNPPSSSGGTDLRISSLNTSTRSGSKFNNAKAFFLIERPGHLWTRQQNDDGAEVKRSKKDNSMPKISGFRQ</sequence>
<evidence type="ECO:0000313" key="3">
    <source>
        <dbReference type="Proteomes" id="UP000784294"/>
    </source>
</evidence>
<proteinExistence type="predicted"/>
<keyword evidence="3" id="KW-1185">Reference proteome</keyword>